<feature type="chain" id="PRO_5023049003" evidence="1">
    <location>
        <begin position="22"/>
        <end position="162"/>
    </location>
</feature>
<feature type="signal peptide" evidence="1">
    <location>
        <begin position="1"/>
        <end position="21"/>
    </location>
</feature>
<evidence type="ECO:0000313" key="3">
    <source>
        <dbReference type="Proteomes" id="UP000324022"/>
    </source>
</evidence>
<keyword evidence="1" id="KW-0732">Signal</keyword>
<evidence type="ECO:0000256" key="1">
    <source>
        <dbReference type="SAM" id="SignalP"/>
    </source>
</evidence>
<evidence type="ECO:0000313" key="2">
    <source>
        <dbReference type="EMBL" id="SPO21575.1"/>
    </source>
</evidence>
<accession>A0A5C3DTA7</accession>
<reference evidence="2 3" key="1">
    <citation type="submission" date="2018-03" db="EMBL/GenBank/DDBJ databases">
        <authorList>
            <person name="Guldener U."/>
        </authorList>
    </citation>
    <scope>NUCLEOTIDE SEQUENCE [LARGE SCALE GENOMIC DNA]</scope>
    <source>
        <strain evidence="2 3">NBRC100155</strain>
    </source>
</reference>
<gene>
    <name evidence="2" type="ORF">UTRI_01060_B</name>
</gene>
<sequence length="162" mass="17507">MQFPTLLAPLLSLLMTRLAKSANSANALFDSSPRGQAEWRRYCSPAASSSAELLPHACFTIHDDITSAAHSASHESLGFASASGEEFVVIAPKAETDCNVDFYACGFWFKIDVSASLGCTTVAVWAPTRAAKRTRREGQEAALEPFMQDVTCHPGSKKTFNM</sequence>
<dbReference type="OrthoDB" id="2548597at2759"/>
<dbReference type="Proteomes" id="UP000324022">
    <property type="component" value="Unassembled WGS sequence"/>
</dbReference>
<protein>
    <submittedName>
        <fullName evidence="2">Related to conserved hypothetical Ustilaginaceae-specific protein</fullName>
    </submittedName>
</protein>
<proteinExistence type="predicted"/>
<keyword evidence="3" id="KW-1185">Reference proteome</keyword>
<dbReference type="AlphaFoldDB" id="A0A5C3DTA7"/>
<organism evidence="2 3">
    <name type="scientific">Ustilago trichophora</name>
    <dbReference type="NCBI Taxonomy" id="86804"/>
    <lineage>
        <taxon>Eukaryota</taxon>
        <taxon>Fungi</taxon>
        <taxon>Dikarya</taxon>
        <taxon>Basidiomycota</taxon>
        <taxon>Ustilaginomycotina</taxon>
        <taxon>Ustilaginomycetes</taxon>
        <taxon>Ustilaginales</taxon>
        <taxon>Ustilaginaceae</taxon>
        <taxon>Ustilago</taxon>
    </lineage>
</organism>
<dbReference type="EMBL" id="OOIN01000003">
    <property type="protein sequence ID" value="SPO21575.1"/>
    <property type="molecule type" value="Genomic_DNA"/>
</dbReference>
<name>A0A5C3DTA7_9BASI</name>